<accession>E3IVV7</accession>
<dbReference type="Pfam" id="PF00561">
    <property type="entry name" value="Abhydrolase_1"/>
    <property type="match status" value="1"/>
</dbReference>
<dbReference type="InParanoid" id="E3IVV7"/>
<dbReference type="GO" id="GO:0046503">
    <property type="term" value="P:glycerolipid catabolic process"/>
    <property type="evidence" value="ECO:0007669"/>
    <property type="project" value="TreeGrafter"/>
</dbReference>
<evidence type="ECO:0000259" key="1">
    <source>
        <dbReference type="Pfam" id="PF00561"/>
    </source>
</evidence>
<dbReference type="EMBL" id="CP002299">
    <property type="protein sequence ID" value="ADP83759.1"/>
    <property type="molecule type" value="Genomic_DNA"/>
</dbReference>
<dbReference type="HOGENOM" id="CLU_020336_50_1_11"/>
<dbReference type="InterPro" id="IPR000073">
    <property type="entry name" value="AB_hydrolase_1"/>
</dbReference>
<dbReference type="Proteomes" id="UP000002484">
    <property type="component" value="Chromosome"/>
</dbReference>
<dbReference type="eggNOG" id="COG2267">
    <property type="taxonomic scope" value="Bacteria"/>
</dbReference>
<name>E3IVV7_PSEI1</name>
<dbReference type="PANTHER" id="PTHR43433:SF5">
    <property type="entry name" value="AB HYDROLASE-1 DOMAIN-CONTAINING PROTEIN"/>
    <property type="match status" value="1"/>
</dbReference>
<feature type="domain" description="AB hydrolase-1" evidence="1">
    <location>
        <begin position="21"/>
        <end position="252"/>
    </location>
</feature>
<organism evidence="2 3">
    <name type="scientific">Pseudofrankia inefficax (strain DSM 45817 / CECT 9037 / DDB 130130 / EuI1c)</name>
    <name type="common">Frankia inefficax</name>
    <dbReference type="NCBI Taxonomy" id="298654"/>
    <lineage>
        <taxon>Bacteria</taxon>
        <taxon>Bacillati</taxon>
        <taxon>Actinomycetota</taxon>
        <taxon>Actinomycetes</taxon>
        <taxon>Frankiales</taxon>
        <taxon>Frankiaceae</taxon>
        <taxon>Pseudofrankia</taxon>
    </lineage>
</organism>
<dbReference type="GO" id="GO:0004806">
    <property type="term" value="F:triacylglycerol lipase activity"/>
    <property type="evidence" value="ECO:0007669"/>
    <property type="project" value="TreeGrafter"/>
</dbReference>
<gene>
    <name evidence="2" type="ordered locus">FraEuI1c_5775</name>
</gene>
<dbReference type="PANTHER" id="PTHR43433">
    <property type="entry name" value="HYDROLASE, ALPHA/BETA FOLD FAMILY PROTEIN"/>
    <property type="match status" value="1"/>
</dbReference>
<dbReference type="InterPro" id="IPR050471">
    <property type="entry name" value="AB_hydrolase"/>
</dbReference>
<evidence type="ECO:0000313" key="3">
    <source>
        <dbReference type="Proteomes" id="UP000002484"/>
    </source>
</evidence>
<keyword evidence="3" id="KW-1185">Reference proteome</keyword>
<proteinExistence type="predicted"/>
<reference evidence="2 3" key="1">
    <citation type="submission" date="2010-10" db="EMBL/GenBank/DDBJ databases">
        <title>Complete sequence of Frankia sp. EuI1c.</title>
        <authorList>
            <consortium name="US DOE Joint Genome Institute"/>
            <person name="Lucas S."/>
            <person name="Copeland A."/>
            <person name="Lapidus A."/>
            <person name="Cheng J.-F."/>
            <person name="Bruce D."/>
            <person name="Goodwin L."/>
            <person name="Pitluck S."/>
            <person name="Chertkov O."/>
            <person name="Detter J.C."/>
            <person name="Han C."/>
            <person name="Tapia R."/>
            <person name="Land M."/>
            <person name="Hauser L."/>
            <person name="Jeffries C."/>
            <person name="Kyrpides N."/>
            <person name="Ivanova N."/>
            <person name="Mikhailova N."/>
            <person name="Beauchemin N."/>
            <person name="Sen A."/>
            <person name="Sur S.A."/>
            <person name="Gtari M."/>
            <person name="Wall L."/>
            <person name="Tisa L."/>
            <person name="Woyke T."/>
        </authorList>
    </citation>
    <scope>NUCLEOTIDE SEQUENCE [LARGE SCALE GENOMIC DNA]</scope>
    <source>
        <strain evidence="3">DSM 45817 / CECT 9037 / EuI1c</strain>
    </source>
</reference>
<dbReference type="SUPFAM" id="SSF53474">
    <property type="entry name" value="alpha/beta-Hydrolases"/>
    <property type="match status" value="1"/>
</dbReference>
<dbReference type="STRING" id="298654.FraEuI1c_5775"/>
<dbReference type="OrthoDB" id="495620at2"/>
<dbReference type="PRINTS" id="PR00111">
    <property type="entry name" value="ABHYDROLASE"/>
</dbReference>
<dbReference type="RefSeq" id="WP_013426877.1">
    <property type="nucleotide sequence ID" value="NC_014666.1"/>
</dbReference>
<dbReference type="Gene3D" id="3.40.50.1820">
    <property type="entry name" value="alpha/beta hydrolase"/>
    <property type="match status" value="1"/>
</dbReference>
<evidence type="ECO:0000313" key="2">
    <source>
        <dbReference type="EMBL" id="ADP83759.1"/>
    </source>
</evidence>
<dbReference type="KEGG" id="fri:FraEuI1c_5775"/>
<dbReference type="InterPro" id="IPR029058">
    <property type="entry name" value="AB_hydrolase_fold"/>
</dbReference>
<sequence>MPTAAVNGIEIYFERHGEGPRLLFVNGSGATLERLGPLLDILAAQFDLLAHDQRGLGKTEIPPDPYSMADYAADIAGLLDHVGWDSCRVMGVSFGGMVAQEYAVTWPKRVERLALLCTSPGGVSRSSYPLHELERLDPAERAARATQLLDSRFTPEWLAEHPGDRMMVEGFAGGGMTAGLSEEQRRGAAAQLDARRFHDVFDRLDRITCPTLVAAGRYDGIAPVSNSEAIVAAIPGAELRVYDGGHAFFAQDPAALPEVLAFLDGDQAAGATG</sequence>
<keyword evidence="2" id="KW-0378">Hydrolase</keyword>
<protein>
    <submittedName>
        <fullName evidence="2">Alpha/beta hydrolase fold protein</fullName>
    </submittedName>
</protein>
<dbReference type="AlphaFoldDB" id="E3IVV7"/>